<keyword evidence="1" id="KW-0378">Hydrolase</keyword>
<accession>A0A7I8VYK0</accession>
<dbReference type="InterPro" id="IPR011992">
    <property type="entry name" value="EF-hand-dom_pair"/>
</dbReference>
<dbReference type="PANTHER" id="PTHR11668">
    <property type="entry name" value="SERINE/THREONINE PROTEIN PHOSPHATASE"/>
    <property type="match status" value="1"/>
</dbReference>
<dbReference type="InterPro" id="IPR004843">
    <property type="entry name" value="Calcineurin-like_PHP"/>
</dbReference>
<dbReference type="Pfam" id="PF00149">
    <property type="entry name" value="Metallophos"/>
    <property type="match status" value="1"/>
</dbReference>
<dbReference type="PROSITE" id="PS00125">
    <property type="entry name" value="SER_THR_PHOSPHATASE"/>
    <property type="match status" value="1"/>
</dbReference>
<sequence length="795" mass="90481">MNEIQITVSICVPAESEDDNPLEQILLQKYSDRGWWFISGIVSNSESIKQSAIKIATEIAGTQIYLNKLLKVRSLKVGNATTQQHYLFLAQPIRTFLVGKAKNQKECKWADLSDLDKLYDCEKLLDRQPLHELQRLRGEYSGTYKSMEETADFIVDTNVINTSQTNPAAELIYAAKISTQDQEQLCNEFFKFTSPAEAMDKITFENYMRTKGIKENFDSYFRSFDSLRFGRLTFKNVLQGLASMEPSTPHGGLPAEIRCRHMFDYYRRADEMNLTREDFRKIVHDIRRAKMTSLNAKEVDEDAINGAKSFIWLNDQLTLQNFLESVGLLKFRGTSTIYRLPFPVMTSVDKPETNSKPSYKRLRSNDMECTIPESMESFDFKVPHSVPKQMAIKKPDRGYELATHSVRVKRGGGFSDVNSIWDLTGTCAVSDTNELDLEGDTSRFHRMQSVDCFNSKSHANEMLNGLRYFERQSKNSGGELVKKSMSWGKVQSDGLCKCLSALTDQVYEKLKEEPRLLKVKPPTFILGDIHGNFGDLICFEKSLWRMGPMLTPANYLFLGDYVDRGDHGIEVVSYLFAQKLLAPHKVFLLRGNHEVRDVQKQFNFHSQCIDMFGEKDGSMIWEKINRCFDVMPIAAVVDDKIFCVHGGIPSTKLLMDGQNYLGMEAINNIPCPLSNPEEDSLLAWDLMWSDPIPESSELMNDYVKEAFEKNEGFAPNTRRGAGNFWNLGALKSFLEKNGFSHVIRAHEVKEAGFQVQYSARLLTVFSSSYYCGGSNEAACILVDANKLRVIRLDTT</sequence>
<dbReference type="Gene3D" id="3.90.79.10">
    <property type="entry name" value="Nucleoside Triphosphate Pyrophosphohydrolase"/>
    <property type="match status" value="1"/>
</dbReference>
<dbReference type="GO" id="GO:0004722">
    <property type="term" value="F:protein serine/threonine phosphatase activity"/>
    <property type="evidence" value="ECO:0007669"/>
    <property type="project" value="UniProtKB-EC"/>
</dbReference>
<dbReference type="InterPro" id="IPR015797">
    <property type="entry name" value="NUDIX_hydrolase-like_dom_sf"/>
</dbReference>
<dbReference type="CDD" id="cd00144">
    <property type="entry name" value="MPP_PPP_family"/>
    <property type="match status" value="1"/>
</dbReference>
<dbReference type="GO" id="GO:0005737">
    <property type="term" value="C:cytoplasm"/>
    <property type="evidence" value="ECO:0007669"/>
    <property type="project" value="TreeGrafter"/>
</dbReference>
<dbReference type="InterPro" id="IPR006186">
    <property type="entry name" value="Ser/Thr-sp_prot-phosphatase"/>
</dbReference>
<dbReference type="SUPFAM" id="SSF56300">
    <property type="entry name" value="Metallo-dependent phosphatases"/>
    <property type="match status" value="1"/>
</dbReference>
<organism evidence="3 4">
    <name type="scientific">Dimorphilus gyrociliatus</name>
    <dbReference type="NCBI Taxonomy" id="2664684"/>
    <lineage>
        <taxon>Eukaryota</taxon>
        <taxon>Metazoa</taxon>
        <taxon>Spiralia</taxon>
        <taxon>Lophotrochozoa</taxon>
        <taxon>Annelida</taxon>
        <taxon>Polychaeta</taxon>
        <taxon>Polychaeta incertae sedis</taxon>
        <taxon>Dinophilidae</taxon>
        <taxon>Dimorphilus</taxon>
    </lineage>
</organism>
<evidence type="ECO:0000256" key="1">
    <source>
        <dbReference type="RuleBase" id="RU004273"/>
    </source>
</evidence>
<dbReference type="InterPro" id="IPR050341">
    <property type="entry name" value="PP1_catalytic_subunit"/>
</dbReference>
<comment type="caution">
    <text evidence="3">The sequence shown here is derived from an EMBL/GenBank/DDBJ whole genome shotgun (WGS) entry which is preliminary data.</text>
</comment>
<dbReference type="SUPFAM" id="SSF55811">
    <property type="entry name" value="Nudix"/>
    <property type="match status" value="1"/>
</dbReference>
<name>A0A7I8VYK0_9ANNE</name>
<keyword evidence="4" id="KW-1185">Reference proteome</keyword>
<dbReference type="SMART" id="SM00156">
    <property type="entry name" value="PP2Ac"/>
    <property type="match status" value="1"/>
</dbReference>
<dbReference type="Gene3D" id="1.10.238.10">
    <property type="entry name" value="EF-hand"/>
    <property type="match status" value="1"/>
</dbReference>
<dbReference type="EMBL" id="CAJFCJ010000013">
    <property type="protein sequence ID" value="CAD5120939.1"/>
    <property type="molecule type" value="Genomic_DNA"/>
</dbReference>
<dbReference type="OrthoDB" id="256429at2759"/>
<dbReference type="EC" id="3.1.3.16" evidence="1"/>
<comment type="catalytic activity">
    <reaction evidence="1">
        <text>O-phospho-L-threonyl-[protein] + H2O = L-threonyl-[protein] + phosphate</text>
        <dbReference type="Rhea" id="RHEA:47004"/>
        <dbReference type="Rhea" id="RHEA-COMP:11060"/>
        <dbReference type="Rhea" id="RHEA-COMP:11605"/>
        <dbReference type="ChEBI" id="CHEBI:15377"/>
        <dbReference type="ChEBI" id="CHEBI:30013"/>
        <dbReference type="ChEBI" id="CHEBI:43474"/>
        <dbReference type="ChEBI" id="CHEBI:61977"/>
        <dbReference type="EC" id="3.1.3.16"/>
    </reaction>
</comment>
<protein>
    <recommendedName>
        <fullName evidence="1">Serine/threonine-protein phosphatase</fullName>
        <ecNumber evidence="1">3.1.3.16</ecNumber>
    </recommendedName>
</protein>
<dbReference type="Proteomes" id="UP000549394">
    <property type="component" value="Unassembled WGS sequence"/>
</dbReference>
<gene>
    <name evidence="3" type="ORF">DGYR_LOCUS8946</name>
</gene>
<evidence type="ECO:0000259" key="2">
    <source>
        <dbReference type="PROSITE" id="PS00125"/>
    </source>
</evidence>
<feature type="domain" description="Serine/threonine specific protein phosphatases" evidence="2">
    <location>
        <begin position="589"/>
        <end position="594"/>
    </location>
</feature>
<dbReference type="GO" id="GO:0005634">
    <property type="term" value="C:nucleus"/>
    <property type="evidence" value="ECO:0007669"/>
    <property type="project" value="TreeGrafter"/>
</dbReference>
<dbReference type="PANTHER" id="PTHR11668:SF496">
    <property type="entry name" value="SERINE_THREONINE-PROTEIN PHOSPHATASE"/>
    <property type="match status" value="1"/>
</dbReference>
<proteinExistence type="inferred from homology"/>
<comment type="similarity">
    <text evidence="1">Belongs to the PPP phosphatase family.</text>
</comment>
<dbReference type="PRINTS" id="PR00114">
    <property type="entry name" value="STPHPHTASE"/>
</dbReference>
<reference evidence="3 4" key="1">
    <citation type="submission" date="2020-08" db="EMBL/GenBank/DDBJ databases">
        <authorList>
            <person name="Hejnol A."/>
        </authorList>
    </citation>
    <scope>NUCLEOTIDE SEQUENCE [LARGE SCALE GENOMIC DNA]</scope>
</reference>
<evidence type="ECO:0000313" key="4">
    <source>
        <dbReference type="Proteomes" id="UP000549394"/>
    </source>
</evidence>
<dbReference type="InterPro" id="IPR029052">
    <property type="entry name" value="Metallo-depent_PP-like"/>
</dbReference>
<dbReference type="AlphaFoldDB" id="A0A7I8VYK0"/>
<dbReference type="SUPFAM" id="SSF47473">
    <property type="entry name" value="EF-hand"/>
    <property type="match status" value="1"/>
</dbReference>
<dbReference type="Gene3D" id="3.60.21.10">
    <property type="match status" value="1"/>
</dbReference>
<evidence type="ECO:0000313" key="3">
    <source>
        <dbReference type="EMBL" id="CAD5120939.1"/>
    </source>
</evidence>